<evidence type="ECO:0000313" key="4">
    <source>
        <dbReference type="EMBL" id="UQC81071.1"/>
    </source>
</evidence>
<dbReference type="InterPro" id="IPR020904">
    <property type="entry name" value="Sc_DH/Rdtase_CS"/>
</dbReference>
<dbReference type="PANTHER" id="PTHR43669:SF11">
    <property type="entry name" value="SHORT-CHAIN DEHYDROGENASE_OXIDOREDUCTASE"/>
    <property type="match status" value="1"/>
</dbReference>
<comment type="similarity">
    <text evidence="1">Belongs to the short-chain dehydrogenases/reductases (SDR) family.</text>
</comment>
<protein>
    <submittedName>
        <fullName evidence="4">Short-chain dehydrogenase</fullName>
    </submittedName>
</protein>
<name>A0A9Q8SQL9_9PEZI</name>
<dbReference type="PROSITE" id="PS00061">
    <property type="entry name" value="ADH_SHORT"/>
    <property type="match status" value="1"/>
</dbReference>
<dbReference type="AlphaFoldDB" id="A0A9Q8SQL9"/>
<dbReference type="PANTHER" id="PTHR43669">
    <property type="entry name" value="5-KETO-D-GLUCONATE 5-REDUCTASE"/>
    <property type="match status" value="1"/>
</dbReference>
<dbReference type="PRINTS" id="PR00081">
    <property type="entry name" value="GDHRDH"/>
</dbReference>
<reference evidence="4" key="1">
    <citation type="journal article" date="2021" name="Mol. Plant Microbe Interact.">
        <title>Complete Genome Sequence of the Plant-Pathogenic Fungus Colletotrichum lupini.</title>
        <authorList>
            <person name="Baroncelli R."/>
            <person name="Pensec F."/>
            <person name="Da Lio D."/>
            <person name="Boufleur T."/>
            <person name="Vicente I."/>
            <person name="Sarrocco S."/>
            <person name="Picot A."/>
            <person name="Baraldi E."/>
            <person name="Sukno S."/>
            <person name="Thon M."/>
            <person name="Le Floch G."/>
        </authorList>
    </citation>
    <scope>NUCLEOTIDE SEQUENCE</scope>
    <source>
        <strain evidence="4">IMI 504893</strain>
    </source>
</reference>
<dbReference type="Pfam" id="PF00106">
    <property type="entry name" value="adh_short"/>
    <property type="match status" value="2"/>
</dbReference>
<accession>A0A9Q8SQL9</accession>
<dbReference type="SUPFAM" id="SSF51735">
    <property type="entry name" value="NAD(P)-binding Rossmann-fold domains"/>
    <property type="match status" value="1"/>
</dbReference>
<evidence type="ECO:0000256" key="2">
    <source>
        <dbReference type="ARBA" id="ARBA00022857"/>
    </source>
</evidence>
<dbReference type="InterPro" id="IPR036291">
    <property type="entry name" value="NAD(P)-bd_dom_sf"/>
</dbReference>
<proteinExistence type="inferred from homology"/>
<sequence>MPSPYKTALITGATSGTGYALAERLVANGVFVIAAGRRADRLEKILSKHGSSKVATEVYDVSNIDGMESWIEELFLSTPTAVILVTSGLAIVSMSRCADYCASKAALRSLTWSLRAQLADRGPHTESIRVIEIVPPAVKTELHTRQADMVAAGRAGVGMPLEQFIDET</sequence>
<keyword evidence="3" id="KW-0560">Oxidoreductase</keyword>
<dbReference type="GO" id="GO:0016491">
    <property type="term" value="F:oxidoreductase activity"/>
    <property type="evidence" value="ECO:0007669"/>
    <property type="project" value="UniProtKB-KW"/>
</dbReference>
<dbReference type="GeneID" id="73340566"/>
<evidence type="ECO:0000256" key="1">
    <source>
        <dbReference type="ARBA" id="ARBA00006484"/>
    </source>
</evidence>
<dbReference type="EMBL" id="CP019475">
    <property type="protein sequence ID" value="UQC81071.1"/>
    <property type="molecule type" value="Genomic_DNA"/>
</dbReference>
<keyword evidence="2" id="KW-0521">NADP</keyword>
<evidence type="ECO:0000313" key="5">
    <source>
        <dbReference type="Proteomes" id="UP000830671"/>
    </source>
</evidence>
<gene>
    <name evidence="4" type="ORF">CLUP02_06557</name>
</gene>
<organism evidence="4 5">
    <name type="scientific">Colletotrichum lupini</name>
    <dbReference type="NCBI Taxonomy" id="145971"/>
    <lineage>
        <taxon>Eukaryota</taxon>
        <taxon>Fungi</taxon>
        <taxon>Dikarya</taxon>
        <taxon>Ascomycota</taxon>
        <taxon>Pezizomycotina</taxon>
        <taxon>Sordariomycetes</taxon>
        <taxon>Hypocreomycetidae</taxon>
        <taxon>Glomerellales</taxon>
        <taxon>Glomerellaceae</taxon>
        <taxon>Colletotrichum</taxon>
        <taxon>Colletotrichum acutatum species complex</taxon>
    </lineage>
</organism>
<evidence type="ECO:0000256" key="3">
    <source>
        <dbReference type="ARBA" id="ARBA00023002"/>
    </source>
</evidence>
<dbReference type="RefSeq" id="XP_049142699.1">
    <property type="nucleotide sequence ID" value="XM_049285556.1"/>
</dbReference>
<dbReference type="InterPro" id="IPR002347">
    <property type="entry name" value="SDR_fam"/>
</dbReference>
<dbReference type="KEGG" id="clup:CLUP02_06557"/>
<keyword evidence="5" id="KW-1185">Reference proteome</keyword>
<dbReference type="Proteomes" id="UP000830671">
    <property type="component" value="Chromosome 3"/>
</dbReference>
<dbReference type="Gene3D" id="3.40.50.720">
    <property type="entry name" value="NAD(P)-binding Rossmann-like Domain"/>
    <property type="match status" value="2"/>
</dbReference>